<dbReference type="EMBL" id="CP036343">
    <property type="protein sequence ID" value="QDT94365.1"/>
    <property type="molecule type" value="Genomic_DNA"/>
</dbReference>
<dbReference type="AlphaFoldDB" id="A0A517VN01"/>
<protein>
    <submittedName>
        <fullName evidence="1">Phage gp6-like head-tail connector protein</fullName>
    </submittedName>
</protein>
<dbReference type="Proteomes" id="UP000316855">
    <property type="component" value="Chromosome"/>
</dbReference>
<proteinExistence type="predicted"/>
<sequence>MSLTTKATIKTLLSISDTSLDAVIDLLIPQADAIIKGYLGREIEQATYTEYYSGSGDQVIVLNQTPVQSITSVNEDSDGYYGDGTDAFPASTLLVEGTDYVLRKDDATATEVSKSGILYRIGKAWPRPYSRLRGQLASAPGLGLGNIKVVYVAGWATVPTDITFAANKLVTSMLQSRSLQGPLESESIEDYSYTIAGAEDQAKMLDSVKSSLSRYKQVVI</sequence>
<dbReference type="RefSeq" id="WP_145232270.1">
    <property type="nucleotide sequence ID" value="NZ_CP036343.1"/>
</dbReference>
<evidence type="ECO:0000313" key="1">
    <source>
        <dbReference type="EMBL" id="QDT94365.1"/>
    </source>
</evidence>
<accession>A0A517VN01</accession>
<dbReference type="OrthoDB" id="284158at2"/>
<organism evidence="1 2">
    <name type="scientific">Gimesia algae</name>
    <dbReference type="NCBI Taxonomy" id="2527971"/>
    <lineage>
        <taxon>Bacteria</taxon>
        <taxon>Pseudomonadati</taxon>
        <taxon>Planctomycetota</taxon>
        <taxon>Planctomycetia</taxon>
        <taxon>Planctomycetales</taxon>
        <taxon>Planctomycetaceae</taxon>
        <taxon>Gimesia</taxon>
    </lineage>
</organism>
<keyword evidence="2" id="KW-1185">Reference proteome</keyword>
<gene>
    <name evidence="1" type="ORF">Pan161_60610</name>
</gene>
<reference evidence="1 2" key="1">
    <citation type="submission" date="2019-02" db="EMBL/GenBank/DDBJ databases">
        <title>Deep-cultivation of Planctomycetes and their phenomic and genomic characterization uncovers novel biology.</title>
        <authorList>
            <person name="Wiegand S."/>
            <person name="Jogler M."/>
            <person name="Boedeker C."/>
            <person name="Pinto D."/>
            <person name="Vollmers J."/>
            <person name="Rivas-Marin E."/>
            <person name="Kohn T."/>
            <person name="Peeters S.H."/>
            <person name="Heuer A."/>
            <person name="Rast P."/>
            <person name="Oberbeckmann S."/>
            <person name="Bunk B."/>
            <person name="Jeske O."/>
            <person name="Meyerdierks A."/>
            <person name="Storesund J.E."/>
            <person name="Kallscheuer N."/>
            <person name="Luecker S."/>
            <person name="Lage O.M."/>
            <person name="Pohl T."/>
            <person name="Merkel B.J."/>
            <person name="Hornburger P."/>
            <person name="Mueller R.-W."/>
            <person name="Bruemmer F."/>
            <person name="Labrenz M."/>
            <person name="Spormann A.M."/>
            <person name="Op den Camp H."/>
            <person name="Overmann J."/>
            <person name="Amann R."/>
            <person name="Jetten M.S.M."/>
            <person name="Mascher T."/>
            <person name="Medema M.H."/>
            <person name="Devos D.P."/>
            <person name="Kaster A.-K."/>
            <person name="Ovreas L."/>
            <person name="Rohde M."/>
            <person name="Galperin M.Y."/>
            <person name="Jogler C."/>
        </authorList>
    </citation>
    <scope>NUCLEOTIDE SEQUENCE [LARGE SCALE GENOMIC DNA]</scope>
    <source>
        <strain evidence="1 2">Pan161</strain>
    </source>
</reference>
<evidence type="ECO:0000313" key="2">
    <source>
        <dbReference type="Proteomes" id="UP000316855"/>
    </source>
</evidence>
<dbReference type="KEGG" id="gax:Pan161_60610"/>
<name>A0A517VN01_9PLAN</name>